<dbReference type="EMBL" id="LAZR01000366">
    <property type="protein sequence ID" value="KKN72225.1"/>
    <property type="molecule type" value="Genomic_DNA"/>
</dbReference>
<reference evidence="5" key="1">
    <citation type="journal article" date="2015" name="Nature">
        <title>Complex archaea that bridge the gap between prokaryotes and eukaryotes.</title>
        <authorList>
            <person name="Spang A."/>
            <person name="Saw J.H."/>
            <person name="Jorgensen S.L."/>
            <person name="Zaremba-Niedzwiedzka K."/>
            <person name="Martijn J."/>
            <person name="Lind A.E."/>
            <person name="van Eijk R."/>
            <person name="Schleper C."/>
            <person name="Guy L."/>
            <person name="Ettema T.J."/>
        </authorList>
    </citation>
    <scope>NUCLEOTIDE SEQUENCE</scope>
</reference>
<dbReference type="PROSITE" id="PS00092">
    <property type="entry name" value="N6_MTASE"/>
    <property type="match status" value="1"/>
</dbReference>
<organism evidence="5">
    <name type="scientific">marine sediment metagenome</name>
    <dbReference type="NCBI Taxonomy" id="412755"/>
    <lineage>
        <taxon>unclassified sequences</taxon>
        <taxon>metagenomes</taxon>
        <taxon>ecological metagenomes</taxon>
    </lineage>
</organism>
<gene>
    <name evidence="5" type="ORF">LCGC14_0412790</name>
</gene>
<dbReference type="Pfam" id="PF01555">
    <property type="entry name" value="N6_N4_Mtase"/>
    <property type="match status" value="1"/>
</dbReference>
<sequence length="673" mass="78522">MKSGSFSENLKKQLDSVKDIEGFPRAEVDDILYLSEPPSYTACPNPFIKDFIKKYGNPYDSINDTYKRDPFIKDIREGKHHPIYLAHTYHTKVPHQAVQKFIEYYTNPGDIIFDGFCGTGMVGIAATLSNREAIISEISPFATFIANNFLNSLYPEEFMKIFEEILCDVREECDWMYKTNHTNKAINTRTKKYANYIKAFEKIGKINYIVWNDVYECPYCYNEICFGETPNERKPGEKYDQFNCPYCDSIVNERKAKKVMFQKYDDILNDSIDVVKDKPILISYSVGKSNFWKKPDEFDFHLIEKTEGINIPYWIPNKRMPKGRSTTQALKSHNITYVHQYFTKRNLYVICKFLDLCKKRNFKIWFLISSLLQKASKLMALNKDYIGRVTKGTLYVSSTRQEINIFYFLNKNIASFKQSLEILKHSKKFIISTQSATDLSNIPSNSIDYIFTDPPFGGNIMYSELNFIWEAFLRVFTNNEHEAIENKVQGKSLQDYTKLMERCFVEMFRILKPNRWITIEFHNSKASVWNSIQTAIKNAGFVISLVSVLDKKVGSFKQITTANSVKNDLIINAFKPKNETPSQILKSADLSLDIQFLREQLKSLPIQPMVSRTDKMLFSKMLAHYIENGFEITSNSTGFYKILNENFVELDGYWFIREQIQIYKKLKAEIRDN</sequence>
<dbReference type="GO" id="GO:0003677">
    <property type="term" value="F:DNA binding"/>
    <property type="evidence" value="ECO:0007669"/>
    <property type="project" value="InterPro"/>
</dbReference>
<evidence type="ECO:0000256" key="2">
    <source>
        <dbReference type="ARBA" id="ARBA00022603"/>
    </source>
</evidence>
<feature type="domain" description="DNA methylase N-4/N-6" evidence="4">
    <location>
        <begin position="53"/>
        <end position="142"/>
    </location>
</feature>
<accession>A0A0F9ST89</accession>
<evidence type="ECO:0000256" key="1">
    <source>
        <dbReference type="ARBA" id="ARBA00006594"/>
    </source>
</evidence>
<evidence type="ECO:0000259" key="4">
    <source>
        <dbReference type="Pfam" id="PF01555"/>
    </source>
</evidence>
<dbReference type="SUPFAM" id="SSF53335">
    <property type="entry name" value="S-adenosyl-L-methionine-dependent methyltransferases"/>
    <property type="match status" value="3"/>
</dbReference>
<comment type="similarity">
    <text evidence="1">Belongs to the N(4)/N(6)-methyltransferase family.</text>
</comment>
<evidence type="ECO:0000256" key="3">
    <source>
        <dbReference type="ARBA" id="ARBA00022679"/>
    </source>
</evidence>
<comment type="caution">
    <text evidence="5">The sequence shown here is derived from an EMBL/GenBank/DDBJ whole genome shotgun (WGS) entry which is preliminary data.</text>
</comment>
<dbReference type="GO" id="GO:0008170">
    <property type="term" value="F:N-methyltransferase activity"/>
    <property type="evidence" value="ECO:0007669"/>
    <property type="project" value="InterPro"/>
</dbReference>
<dbReference type="AlphaFoldDB" id="A0A0F9ST89"/>
<dbReference type="InterPro" id="IPR002052">
    <property type="entry name" value="DNA_methylase_N6_adenine_CS"/>
</dbReference>
<proteinExistence type="inferred from homology"/>
<protein>
    <recommendedName>
        <fullName evidence="4">DNA methylase N-4/N-6 domain-containing protein</fullName>
    </recommendedName>
</protein>
<dbReference type="InterPro" id="IPR029063">
    <property type="entry name" value="SAM-dependent_MTases_sf"/>
</dbReference>
<dbReference type="Gene3D" id="3.40.50.150">
    <property type="entry name" value="Vaccinia Virus protein VP39"/>
    <property type="match status" value="2"/>
</dbReference>
<dbReference type="GO" id="GO:0032259">
    <property type="term" value="P:methylation"/>
    <property type="evidence" value="ECO:0007669"/>
    <property type="project" value="UniProtKB-KW"/>
</dbReference>
<dbReference type="InterPro" id="IPR002941">
    <property type="entry name" value="DNA_methylase_N4/N6"/>
</dbReference>
<evidence type="ECO:0000313" key="5">
    <source>
        <dbReference type="EMBL" id="KKN72225.1"/>
    </source>
</evidence>
<keyword evidence="3" id="KW-0808">Transferase</keyword>
<name>A0A0F9ST89_9ZZZZ</name>
<keyword evidence="2" id="KW-0489">Methyltransferase</keyword>